<comment type="pathway">
    <text evidence="9">Carbohydrate metabolism; D-ribose degradation; D-ribose 5-phosphate from beta-D-ribopyranose: step 2/2.</text>
</comment>
<comment type="similarity">
    <text evidence="9">Belongs to the carbohydrate kinase PfkB family. Ribokinase subfamily.</text>
</comment>
<keyword evidence="5 9" id="KW-0067">ATP-binding</keyword>
<dbReference type="InterPro" id="IPR029056">
    <property type="entry name" value="Ribokinase-like"/>
</dbReference>
<feature type="domain" description="Carbohydrate kinase PfkB" evidence="10">
    <location>
        <begin position="1"/>
        <end position="285"/>
    </location>
</feature>
<feature type="binding site" evidence="9">
    <location>
        <begin position="39"/>
        <end position="43"/>
    </location>
    <ligand>
        <name>substrate</name>
    </ligand>
</feature>
<comment type="caution">
    <text evidence="9">Lacks conserved residue(s) required for the propagation of feature annotation.</text>
</comment>
<feature type="binding site" evidence="9">
    <location>
        <position position="282"/>
    </location>
    <ligand>
        <name>K(+)</name>
        <dbReference type="ChEBI" id="CHEBI:29103"/>
    </ligand>
</feature>
<dbReference type="OrthoDB" id="9775849at2"/>
<gene>
    <name evidence="9" type="primary">rbsK</name>
    <name evidence="11" type="ORF">F0L46_17265</name>
</gene>
<dbReference type="RefSeq" id="WP_149819808.1">
    <property type="nucleotide sequence ID" value="NZ_VUOA01000031.1"/>
</dbReference>
<dbReference type="SUPFAM" id="SSF53613">
    <property type="entry name" value="Ribokinase-like"/>
    <property type="match status" value="1"/>
</dbReference>
<dbReference type="GO" id="GO:0019303">
    <property type="term" value="P:D-ribose catabolic process"/>
    <property type="evidence" value="ECO:0007669"/>
    <property type="project" value="UniProtKB-UniRule"/>
</dbReference>
<dbReference type="InterPro" id="IPR002139">
    <property type="entry name" value="Ribo/fructo_kinase"/>
</dbReference>
<dbReference type="AlphaFoldDB" id="A0A5B2VA98"/>
<comment type="function">
    <text evidence="9">Catalyzes the phosphorylation of ribose at O-5 in a reaction requiring ATP and magnesium. The resulting D-ribose-5-phosphate can then be used either for sythesis of nucleotides, histidine, and tryptophan, or as a component of the pentose phosphate pathway.</text>
</comment>
<dbReference type="PRINTS" id="PR00990">
    <property type="entry name" value="RIBOKINASE"/>
</dbReference>
<dbReference type="InterPro" id="IPR011611">
    <property type="entry name" value="PfkB_dom"/>
</dbReference>
<evidence type="ECO:0000313" key="12">
    <source>
        <dbReference type="Proteomes" id="UP000323142"/>
    </source>
</evidence>
<evidence type="ECO:0000256" key="1">
    <source>
        <dbReference type="ARBA" id="ARBA00022679"/>
    </source>
</evidence>
<dbReference type="EC" id="2.7.1.15" evidence="9"/>
<accession>A0A5B2VA98</accession>
<feature type="binding site" evidence="9">
    <location>
        <begin position="211"/>
        <end position="216"/>
    </location>
    <ligand>
        <name>ATP</name>
        <dbReference type="ChEBI" id="CHEBI:30616"/>
    </ligand>
</feature>
<dbReference type="HAMAP" id="MF_01987">
    <property type="entry name" value="Ribokinase"/>
    <property type="match status" value="1"/>
</dbReference>
<sequence length="308" mass="31122">MTRVFVLGNATLDVILYVDRMPAAGETRLASSMTRCAGGKGLNQAVVASRAGARTILVTPVGADADGGLLQAALEGEPNLEAEWLPSGAPTDVSCIWVADSGENMIVSTAASAHAITRDDALHALARIEAGDILLVQGNLGPATTLAACSVARTRGARTILNTAPIAWDQREVLSICDVVVANEPECHALLGPGGTAAAFLRLGPSLAVVTLGSRGAVLADESGQRIVPAPRVQAVDTAGAGDVLTGVLAAELASGSVPQRALEIAVAAASLSVTRPGTSPSFPAAAEIEHLRAIRHSPVRGSDAGSS</sequence>
<keyword evidence="4 9" id="KW-0418">Kinase</keyword>
<dbReference type="InterPro" id="IPR011877">
    <property type="entry name" value="Ribokinase"/>
</dbReference>
<feature type="binding site" evidence="9">
    <location>
        <position position="278"/>
    </location>
    <ligand>
        <name>K(+)</name>
        <dbReference type="ChEBI" id="CHEBI:29103"/>
    </ligand>
</feature>
<reference evidence="11 12" key="2">
    <citation type="submission" date="2019-09" db="EMBL/GenBank/DDBJ databases">
        <authorList>
            <person name="Jin C."/>
        </authorList>
    </citation>
    <scope>NUCLEOTIDE SEQUENCE [LARGE SCALE GENOMIC DNA]</scope>
    <source>
        <strain evidence="11 12">BN140002</strain>
    </source>
</reference>
<feature type="binding site" evidence="9">
    <location>
        <begin position="11"/>
        <end position="13"/>
    </location>
    <ligand>
        <name>substrate</name>
    </ligand>
</feature>
<comment type="catalytic activity">
    <reaction evidence="9">
        <text>D-ribose + ATP = D-ribose 5-phosphate + ADP + H(+)</text>
        <dbReference type="Rhea" id="RHEA:13697"/>
        <dbReference type="ChEBI" id="CHEBI:15378"/>
        <dbReference type="ChEBI" id="CHEBI:30616"/>
        <dbReference type="ChEBI" id="CHEBI:47013"/>
        <dbReference type="ChEBI" id="CHEBI:78346"/>
        <dbReference type="ChEBI" id="CHEBI:456216"/>
        <dbReference type="EC" id="2.7.1.15"/>
    </reaction>
</comment>
<evidence type="ECO:0000256" key="4">
    <source>
        <dbReference type="ARBA" id="ARBA00022777"/>
    </source>
</evidence>
<keyword evidence="9" id="KW-0963">Cytoplasm</keyword>
<protein>
    <recommendedName>
        <fullName evidence="9">Ribokinase</fullName>
        <shortName evidence="9">RK</shortName>
        <ecNumber evidence="9">2.7.1.15</ecNumber>
    </recommendedName>
</protein>
<organism evidence="11 12">
    <name type="scientific">Salinarimonas soli</name>
    <dbReference type="NCBI Taxonomy" id="1638099"/>
    <lineage>
        <taxon>Bacteria</taxon>
        <taxon>Pseudomonadati</taxon>
        <taxon>Pseudomonadota</taxon>
        <taxon>Alphaproteobacteria</taxon>
        <taxon>Hyphomicrobiales</taxon>
        <taxon>Salinarimonadaceae</taxon>
        <taxon>Salinarimonas</taxon>
    </lineage>
</organism>
<feature type="binding site" evidence="9">
    <location>
        <position position="243"/>
    </location>
    <ligand>
        <name>substrate</name>
    </ligand>
</feature>
<comment type="activity regulation">
    <text evidence="9">Activated by a monovalent cation that binds near, but not in, the active site. The most likely occupant of the site in vivo is potassium. Ion binding induces a conformational change that may alter substrate affinity.</text>
</comment>
<keyword evidence="6 9" id="KW-0460">Magnesium</keyword>
<evidence type="ECO:0000256" key="9">
    <source>
        <dbReference type="HAMAP-Rule" id="MF_01987"/>
    </source>
</evidence>
<comment type="caution">
    <text evidence="11">The sequence shown here is derived from an EMBL/GenBank/DDBJ whole genome shotgun (WGS) entry which is preliminary data.</text>
</comment>
<evidence type="ECO:0000256" key="5">
    <source>
        <dbReference type="ARBA" id="ARBA00022840"/>
    </source>
</evidence>
<evidence type="ECO:0000256" key="2">
    <source>
        <dbReference type="ARBA" id="ARBA00022723"/>
    </source>
</evidence>
<proteinExistence type="inferred from homology"/>
<keyword evidence="3 9" id="KW-0547">Nucleotide-binding</keyword>
<feature type="binding site" evidence="9">
    <location>
        <begin position="242"/>
        <end position="243"/>
    </location>
    <ligand>
        <name>ATP</name>
        <dbReference type="ChEBI" id="CHEBI:30616"/>
    </ligand>
</feature>
<evidence type="ECO:0000259" key="10">
    <source>
        <dbReference type="Pfam" id="PF00294"/>
    </source>
</evidence>
<keyword evidence="8 9" id="KW-0119">Carbohydrate metabolism</keyword>
<dbReference type="GO" id="GO:0005524">
    <property type="term" value="F:ATP binding"/>
    <property type="evidence" value="ECO:0007669"/>
    <property type="project" value="UniProtKB-UniRule"/>
</dbReference>
<evidence type="ECO:0000256" key="6">
    <source>
        <dbReference type="ARBA" id="ARBA00022842"/>
    </source>
</evidence>
<evidence type="ECO:0000256" key="7">
    <source>
        <dbReference type="ARBA" id="ARBA00022958"/>
    </source>
</evidence>
<evidence type="ECO:0000256" key="8">
    <source>
        <dbReference type="ARBA" id="ARBA00023277"/>
    </source>
</evidence>
<dbReference type="EMBL" id="VUOA01000031">
    <property type="protein sequence ID" value="KAA2235914.1"/>
    <property type="molecule type" value="Genomic_DNA"/>
</dbReference>
<dbReference type="GO" id="GO:0004747">
    <property type="term" value="F:ribokinase activity"/>
    <property type="evidence" value="ECO:0007669"/>
    <property type="project" value="UniProtKB-UniRule"/>
</dbReference>
<dbReference type="PANTHER" id="PTHR10584:SF166">
    <property type="entry name" value="RIBOKINASE"/>
    <property type="match status" value="1"/>
</dbReference>
<keyword evidence="7 9" id="KW-0630">Potassium</keyword>
<feature type="active site" description="Proton acceptor" evidence="9">
    <location>
        <position position="243"/>
    </location>
</feature>
<feature type="binding site" evidence="9">
    <location>
        <position position="239"/>
    </location>
    <ligand>
        <name>K(+)</name>
        <dbReference type="ChEBI" id="CHEBI:29103"/>
    </ligand>
</feature>
<dbReference type="UniPathway" id="UPA00916">
    <property type="reaction ID" value="UER00889"/>
</dbReference>
<keyword evidence="1 9" id="KW-0808">Transferase</keyword>
<feature type="binding site" evidence="9">
    <location>
        <position position="183"/>
    </location>
    <ligand>
        <name>ATP</name>
        <dbReference type="ChEBI" id="CHEBI:30616"/>
    </ligand>
</feature>
<name>A0A5B2VA98_9HYPH</name>
<dbReference type="Pfam" id="PF00294">
    <property type="entry name" value="PfkB"/>
    <property type="match status" value="1"/>
</dbReference>
<dbReference type="Proteomes" id="UP000323142">
    <property type="component" value="Unassembled WGS sequence"/>
</dbReference>
<feature type="binding site" evidence="9">
    <location>
        <position position="237"/>
    </location>
    <ligand>
        <name>K(+)</name>
        <dbReference type="ChEBI" id="CHEBI:29103"/>
    </ligand>
</feature>
<dbReference type="GO" id="GO:0046872">
    <property type="term" value="F:metal ion binding"/>
    <property type="evidence" value="ECO:0007669"/>
    <property type="project" value="UniProtKB-KW"/>
</dbReference>
<dbReference type="GO" id="GO:0005829">
    <property type="term" value="C:cytosol"/>
    <property type="evidence" value="ECO:0007669"/>
    <property type="project" value="TreeGrafter"/>
</dbReference>
<reference evidence="11 12" key="1">
    <citation type="submission" date="2019-09" db="EMBL/GenBank/DDBJ databases">
        <title>Salinarimonas rosea gen. nov., sp. nov., a new member of the a-2 subgroup of the Proteobacteria.</title>
        <authorList>
            <person name="Liu J."/>
        </authorList>
    </citation>
    <scope>NUCLEOTIDE SEQUENCE [LARGE SCALE GENOMIC DNA]</scope>
    <source>
        <strain evidence="11 12">BN140002</strain>
    </source>
</reference>
<evidence type="ECO:0000313" key="11">
    <source>
        <dbReference type="EMBL" id="KAA2235914.1"/>
    </source>
</evidence>
<dbReference type="PANTHER" id="PTHR10584">
    <property type="entry name" value="SUGAR KINASE"/>
    <property type="match status" value="1"/>
</dbReference>
<dbReference type="CDD" id="cd01174">
    <property type="entry name" value="ribokinase"/>
    <property type="match status" value="1"/>
</dbReference>
<keyword evidence="12" id="KW-1185">Reference proteome</keyword>
<comment type="cofactor">
    <cofactor evidence="9">
        <name>Mg(2+)</name>
        <dbReference type="ChEBI" id="CHEBI:18420"/>
    </cofactor>
    <text evidence="9">Requires a divalent cation, most likely magnesium in vivo, as an electrophilic catalyst to aid phosphoryl group transfer. It is the chelate of the metal and the nucleotide that is the actual substrate.</text>
</comment>
<dbReference type="Gene3D" id="3.40.1190.20">
    <property type="match status" value="1"/>
</dbReference>
<keyword evidence="2 9" id="KW-0479">Metal-binding</keyword>
<feature type="binding site" evidence="9">
    <location>
        <position position="273"/>
    </location>
    <ligand>
        <name>K(+)</name>
        <dbReference type="ChEBI" id="CHEBI:29103"/>
    </ligand>
</feature>
<comment type="subcellular location">
    <subcellularLocation>
        <location evidence="9">Cytoplasm</location>
    </subcellularLocation>
</comment>
<comment type="subunit">
    <text evidence="9">Homodimer.</text>
</comment>
<feature type="binding site" evidence="9">
    <location>
        <position position="276"/>
    </location>
    <ligand>
        <name>K(+)</name>
        <dbReference type="ChEBI" id="CHEBI:29103"/>
    </ligand>
</feature>
<evidence type="ECO:0000256" key="3">
    <source>
        <dbReference type="ARBA" id="ARBA00022741"/>
    </source>
</evidence>